<dbReference type="InterPro" id="IPR002156">
    <property type="entry name" value="RNaseH_domain"/>
</dbReference>
<dbReference type="AlphaFoldDB" id="A0AAD5NU72"/>
<dbReference type="InterPro" id="IPR012337">
    <property type="entry name" value="RNaseH-like_sf"/>
</dbReference>
<reference evidence="2" key="2">
    <citation type="submission" date="2023-02" db="EMBL/GenBank/DDBJ databases">
        <authorList>
            <person name="Swenson N.G."/>
            <person name="Wegrzyn J.L."/>
            <person name="Mcevoy S.L."/>
        </authorList>
    </citation>
    <scope>NUCLEOTIDE SEQUENCE</scope>
    <source>
        <strain evidence="2">91603</strain>
        <tissue evidence="2">Leaf</tissue>
    </source>
</reference>
<comment type="caution">
    <text evidence="2">The sequence shown here is derived from an EMBL/GenBank/DDBJ whole genome shotgun (WGS) entry which is preliminary data.</text>
</comment>
<name>A0AAD5NU72_ACENE</name>
<reference evidence="2" key="1">
    <citation type="journal article" date="2022" name="Plant J.">
        <title>Strategies of tolerance reflected in two North American maple genomes.</title>
        <authorList>
            <person name="McEvoy S.L."/>
            <person name="Sezen U.U."/>
            <person name="Trouern-Trend A."/>
            <person name="McMahon S.M."/>
            <person name="Schaberg P.G."/>
            <person name="Yang J."/>
            <person name="Wegrzyn J.L."/>
            <person name="Swenson N.G."/>
        </authorList>
    </citation>
    <scope>NUCLEOTIDE SEQUENCE</scope>
    <source>
        <strain evidence="2">91603</strain>
    </source>
</reference>
<dbReference type="SUPFAM" id="SSF53098">
    <property type="entry name" value="Ribonuclease H-like"/>
    <property type="match status" value="1"/>
</dbReference>
<dbReference type="InterPro" id="IPR036397">
    <property type="entry name" value="RNaseH_sf"/>
</dbReference>
<dbReference type="EMBL" id="JAJSOW010000101">
    <property type="protein sequence ID" value="KAI9180924.1"/>
    <property type="molecule type" value="Genomic_DNA"/>
</dbReference>
<evidence type="ECO:0000313" key="2">
    <source>
        <dbReference type="EMBL" id="KAI9180924.1"/>
    </source>
</evidence>
<keyword evidence="3" id="KW-1185">Reference proteome</keyword>
<dbReference type="Proteomes" id="UP001064489">
    <property type="component" value="Chromosome 4"/>
</dbReference>
<dbReference type="Gene3D" id="3.30.420.10">
    <property type="entry name" value="Ribonuclease H-like superfamily/Ribonuclease H"/>
    <property type="match status" value="1"/>
</dbReference>
<protein>
    <recommendedName>
        <fullName evidence="1">RNase H type-1 domain-containing protein</fullName>
    </recommendedName>
</protein>
<gene>
    <name evidence="2" type="ORF">LWI28_009463</name>
</gene>
<dbReference type="GO" id="GO:0003676">
    <property type="term" value="F:nucleic acid binding"/>
    <property type="evidence" value="ECO:0007669"/>
    <property type="project" value="InterPro"/>
</dbReference>
<dbReference type="PANTHER" id="PTHR48475">
    <property type="entry name" value="RIBONUCLEASE H"/>
    <property type="match status" value="1"/>
</dbReference>
<dbReference type="Pfam" id="PF13456">
    <property type="entry name" value="RVT_3"/>
    <property type="match status" value="1"/>
</dbReference>
<evidence type="ECO:0000259" key="1">
    <source>
        <dbReference type="Pfam" id="PF13456"/>
    </source>
</evidence>
<dbReference type="PANTHER" id="PTHR48475:SF2">
    <property type="entry name" value="RIBONUCLEASE H"/>
    <property type="match status" value="1"/>
</dbReference>
<proteinExistence type="predicted"/>
<evidence type="ECO:0000313" key="3">
    <source>
        <dbReference type="Proteomes" id="UP001064489"/>
    </source>
</evidence>
<organism evidence="2 3">
    <name type="scientific">Acer negundo</name>
    <name type="common">Box elder</name>
    <dbReference type="NCBI Taxonomy" id="4023"/>
    <lineage>
        <taxon>Eukaryota</taxon>
        <taxon>Viridiplantae</taxon>
        <taxon>Streptophyta</taxon>
        <taxon>Embryophyta</taxon>
        <taxon>Tracheophyta</taxon>
        <taxon>Spermatophyta</taxon>
        <taxon>Magnoliopsida</taxon>
        <taxon>eudicotyledons</taxon>
        <taxon>Gunneridae</taxon>
        <taxon>Pentapetalae</taxon>
        <taxon>rosids</taxon>
        <taxon>malvids</taxon>
        <taxon>Sapindales</taxon>
        <taxon>Sapindaceae</taxon>
        <taxon>Hippocastanoideae</taxon>
        <taxon>Acereae</taxon>
        <taxon>Acer</taxon>
    </lineage>
</organism>
<accession>A0AAD5NU72</accession>
<dbReference type="GO" id="GO:0004523">
    <property type="term" value="F:RNA-DNA hybrid ribonuclease activity"/>
    <property type="evidence" value="ECO:0007669"/>
    <property type="project" value="InterPro"/>
</dbReference>
<feature type="domain" description="RNase H type-1" evidence="1">
    <location>
        <begin position="21"/>
        <end position="104"/>
    </location>
</feature>
<sequence>MVNVVDNSTLGIWALSVDSLSNIRESRLGLVLRSPKGVVVEQAINCEFKTINNEVEYETLIAGLNLAKSLRVKRIKVSRDPQLIVRQFQGSYETRDPKMAAYLDIT</sequence>